<protein>
    <submittedName>
        <fullName evidence="7">2Fe-2S ferredoxin like protein</fullName>
    </submittedName>
</protein>
<proteinExistence type="predicted"/>
<name>A0A8T0ELP3_ARGBR</name>
<dbReference type="GO" id="GO:0051537">
    <property type="term" value="F:2 iron, 2 sulfur cluster binding"/>
    <property type="evidence" value="ECO:0007669"/>
    <property type="project" value="UniProtKB-KW"/>
</dbReference>
<dbReference type="InterPro" id="IPR018298">
    <property type="entry name" value="Adrenodoxin_Fe-S_BS"/>
</dbReference>
<evidence type="ECO:0000256" key="4">
    <source>
        <dbReference type="ARBA" id="ARBA00023014"/>
    </source>
</evidence>
<evidence type="ECO:0000313" key="7">
    <source>
        <dbReference type="EMBL" id="KAF8774334.1"/>
    </source>
</evidence>
<organism evidence="7 8">
    <name type="scientific">Argiope bruennichi</name>
    <name type="common">Wasp spider</name>
    <name type="synonym">Aranea bruennichi</name>
    <dbReference type="NCBI Taxonomy" id="94029"/>
    <lineage>
        <taxon>Eukaryota</taxon>
        <taxon>Metazoa</taxon>
        <taxon>Ecdysozoa</taxon>
        <taxon>Arthropoda</taxon>
        <taxon>Chelicerata</taxon>
        <taxon>Arachnida</taxon>
        <taxon>Araneae</taxon>
        <taxon>Araneomorphae</taxon>
        <taxon>Entelegynae</taxon>
        <taxon>Araneoidea</taxon>
        <taxon>Araneidae</taxon>
        <taxon>Argiope</taxon>
    </lineage>
</organism>
<feature type="region of interest" description="Disordered" evidence="6">
    <location>
        <begin position="1"/>
        <end position="36"/>
    </location>
</feature>
<dbReference type="GO" id="GO:0005739">
    <property type="term" value="C:mitochondrion"/>
    <property type="evidence" value="ECO:0007669"/>
    <property type="project" value="TreeGrafter"/>
</dbReference>
<sequence>MGDHHFRETRRHPAEKERESRSHDTRSDWSRQPDSNMGACDGTISCSTCHVILSKDDFQKLGKPSDEEDDTLDLSPCLTDTSRLGCCIELTKEMDGIVVKLPAEVKDMRNNN</sequence>
<evidence type="ECO:0000256" key="6">
    <source>
        <dbReference type="SAM" id="MobiDB-lite"/>
    </source>
</evidence>
<evidence type="ECO:0000313" key="8">
    <source>
        <dbReference type="Proteomes" id="UP000807504"/>
    </source>
</evidence>
<dbReference type="PROSITE" id="PS00814">
    <property type="entry name" value="ADX"/>
    <property type="match status" value="1"/>
</dbReference>
<accession>A0A8T0ELP3</accession>
<dbReference type="AlphaFoldDB" id="A0A8T0ELP3"/>
<evidence type="ECO:0000256" key="3">
    <source>
        <dbReference type="ARBA" id="ARBA00023004"/>
    </source>
</evidence>
<dbReference type="GO" id="GO:0046872">
    <property type="term" value="F:metal ion binding"/>
    <property type="evidence" value="ECO:0007669"/>
    <property type="project" value="UniProtKB-KW"/>
</dbReference>
<keyword evidence="4" id="KW-0411">Iron-sulfur</keyword>
<evidence type="ECO:0000256" key="1">
    <source>
        <dbReference type="ARBA" id="ARBA00022714"/>
    </source>
</evidence>
<dbReference type="GO" id="GO:0009055">
    <property type="term" value="F:electron transfer activity"/>
    <property type="evidence" value="ECO:0007669"/>
    <property type="project" value="TreeGrafter"/>
</dbReference>
<dbReference type="SUPFAM" id="SSF54292">
    <property type="entry name" value="2Fe-2S ferredoxin-like"/>
    <property type="match status" value="1"/>
</dbReference>
<comment type="cofactor">
    <cofactor evidence="5">
        <name>[2Fe-2S] cluster</name>
        <dbReference type="ChEBI" id="CHEBI:190135"/>
    </cofactor>
</comment>
<dbReference type="PANTHER" id="PTHR23426">
    <property type="entry name" value="FERREDOXIN/ADRENODOXIN"/>
    <property type="match status" value="1"/>
</dbReference>
<keyword evidence="2" id="KW-0479">Metal-binding</keyword>
<comment type="caution">
    <text evidence="7">The sequence shown here is derived from an EMBL/GenBank/DDBJ whole genome shotgun (WGS) entry which is preliminary data.</text>
</comment>
<dbReference type="PANTHER" id="PTHR23426:SF76">
    <property type="entry name" value="ADRENODOXIN-LIKE PROTEIN 2, MITOCHONDRIAL"/>
    <property type="match status" value="1"/>
</dbReference>
<dbReference type="Proteomes" id="UP000807504">
    <property type="component" value="Unassembled WGS sequence"/>
</dbReference>
<keyword evidence="3" id="KW-0408">Iron</keyword>
<evidence type="ECO:0000256" key="2">
    <source>
        <dbReference type="ARBA" id="ARBA00022723"/>
    </source>
</evidence>
<dbReference type="PRINTS" id="PR00355">
    <property type="entry name" value="ADRENODOXIN"/>
</dbReference>
<dbReference type="EMBL" id="JABXBU010002227">
    <property type="protein sequence ID" value="KAF8774334.1"/>
    <property type="molecule type" value="Genomic_DNA"/>
</dbReference>
<keyword evidence="8" id="KW-1185">Reference proteome</keyword>
<feature type="compositionally biased region" description="Basic and acidic residues" evidence="6">
    <location>
        <begin position="1"/>
        <end position="31"/>
    </location>
</feature>
<reference evidence="7" key="1">
    <citation type="journal article" date="2020" name="bioRxiv">
        <title>Chromosome-level reference genome of the European wasp spider Argiope bruennichi: a resource for studies on range expansion and evolutionary adaptation.</title>
        <authorList>
            <person name="Sheffer M.M."/>
            <person name="Hoppe A."/>
            <person name="Krehenwinkel H."/>
            <person name="Uhl G."/>
            <person name="Kuss A.W."/>
            <person name="Jensen L."/>
            <person name="Jensen C."/>
            <person name="Gillespie R.G."/>
            <person name="Hoff K.J."/>
            <person name="Prost S."/>
        </authorList>
    </citation>
    <scope>NUCLEOTIDE SEQUENCE</scope>
</reference>
<evidence type="ECO:0000256" key="5">
    <source>
        <dbReference type="ARBA" id="ARBA00034078"/>
    </source>
</evidence>
<dbReference type="GO" id="GO:0140647">
    <property type="term" value="P:P450-containing electron transport chain"/>
    <property type="evidence" value="ECO:0007669"/>
    <property type="project" value="InterPro"/>
</dbReference>
<gene>
    <name evidence="7" type="ORF">HNY73_016895</name>
</gene>
<dbReference type="Gene3D" id="3.10.20.30">
    <property type="match status" value="1"/>
</dbReference>
<dbReference type="InterPro" id="IPR036010">
    <property type="entry name" value="2Fe-2S_ferredoxin-like_sf"/>
</dbReference>
<keyword evidence="1" id="KW-0001">2Fe-2S</keyword>
<reference evidence="7" key="2">
    <citation type="submission" date="2020-06" db="EMBL/GenBank/DDBJ databases">
        <authorList>
            <person name="Sheffer M."/>
        </authorList>
    </citation>
    <scope>NUCLEOTIDE SEQUENCE</scope>
</reference>
<dbReference type="InterPro" id="IPR012675">
    <property type="entry name" value="Beta-grasp_dom_sf"/>
</dbReference>
<dbReference type="InterPro" id="IPR001055">
    <property type="entry name" value="Adrenodoxin-like"/>
</dbReference>